<sequence>MKKLLPPVLFLIFIILMAVLCWQQGSPHTIPDGYNLLAIPFIAGGLALAFSGSRLFKRKRTNIMTFGQPDVLVTEGVFRWSRNPMYLGFVTALLGFALLLGGAYSSFALAVLFLVITDRWYITFEEKIMRKKFGPAYEAYCQKVRRWI</sequence>
<reference evidence="6 7" key="1">
    <citation type="submission" date="2015-03" db="EMBL/GenBank/DDBJ databases">
        <title>Genome sequence of Kiloniella sp. P1-1, isolated from the gut microflora of Pacific white shrimp, Penaeus vannamei.</title>
        <authorList>
            <person name="Shao Z."/>
            <person name="Wang L."/>
            <person name="Li X."/>
        </authorList>
    </citation>
    <scope>NUCLEOTIDE SEQUENCE [LARGE SCALE GENOMIC DNA]</scope>
    <source>
        <strain evidence="6 7">P1-1</strain>
    </source>
</reference>
<dbReference type="PANTHER" id="PTHR12714">
    <property type="entry name" value="PROTEIN-S ISOPRENYLCYSTEINE O-METHYLTRANSFERASE"/>
    <property type="match status" value="1"/>
</dbReference>
<evidence type="ECO:0000313" key="7">
    <source>
        <dbReference type="Proteomes" id="UP000034491"/>
    </source>
</evidence>
<dbReference type="OrthoDB" id="9811969at2"/>
<dbReference type="STRING" id="1549748.WH95_01830"/>
<evidence type="ECO:0000313" key="6">
    <source>
        <dbReference type="EMBL" id="KKJ78118.1"/>
    </source>
</evidence>
<name>A0A0M2REW7_9PROT</name>
<dbReference type="InterPro" id="IPR007318">
    <property type="entry name" value="Phopholipid_MeTrfase"/>
</dbReference>
<dbReference type="EMBL" id="LANI01000002">
    <property type="protein sequence ID" value="KKJ78118.1"/>
    <property type="molecule type" value="Genomic_DNA"/>
</dbReference>
<dbReference type="AlphaFoldDB" id="A0A0M2REW7"/>
<dbReference type="GO" id="GO:0012505">
    <property type="term" value="C:endomembrane system"/>
    <property type="evidence" value="ECO:0007669"/>
    <property type="project" value="UniProtKB-SubCell"/>
</dbReference>
<evidence type="ECO:0000256" key="1">
    <source>
        <dbReference type="ARBA" id="ARBA00004127"/>
    </source>
</evidence>
<dbReference type="Proteomes" id="UP000034491">
    <property type="component" value="Unassembled WGS sequence"/>
</dbReference>
<keyword evidence="3 5" id="KW-1133">Transmembrane helix</keyword>
<comment type="caution">
    <text evidence="6">The sequence shown here is derived from an EMBL/GenBank/DDBJ whole genome shotgun (WGS) entry which is preliminary data.</text>
</comment>
<protein>
    <submittedName>
        <fullName evidence="6">Membrane protein</fullName>
    </submittedName>
</protein>
<evidence type="ECO:0000256" key="5">
    <source>
        <dbReference type="SAM" id="Phobius"/>
    </source>
</evidence>
<proteinExistence type="predicted"/>
<evidence type="ECO:0000256" key="3">
    <source>
        <dbReference type="ARBA" id="ARBA00022989"/>
    </source>
</evidence>
<evidence type="ECO:0000256" key="2">
    <source>
        <dbReference type="ARBA" id="ARBA00022692"/>
    </source>
</evidence>
<dbReference type="PROSITE" id="PS50244">
    <property type="entry name" value="S5A_REDUCTASE"/>
    <property type="match status" value="1"/>
</dbReference>
<dbReference type="PANTHER" id="PTHR12714:SF11">
    <property type="entry name" value="PROTEIN C-TERMINAL S-ISOPRENYLCYSTEINE CARBOXYL O-METHYLTRANSFERASE"/>
    <property type="match status" value="1"/>
</dbReference>
<dbReference type="Pfam" id="PF04191">
    <property type="entry name" value="PEMT"/>
    <property type="match status" value="1"/>
</dbReference>
<keyword evidence="7" id="KW-1185">Reference proteome</keyword>
<keyword evidence="2 5" id="KW-0812">Transmembrane</keyword>
<comment type="subcellular location">
    <subcellularLocation>
        <location evidence="1">Endomembrane system</location>
        <topology evidence="1">Multi-pass membrane protein</topology>
    </subcellularLocation>
</comment>
<evidence type="ECO:0000256" key="4">
    <source>
        <dbReference type="ARBA" id="ARBA00023136"/>
    </source>
</evidence>
<keyword evidence="4 5" id="KW-0472">Membrane</keyword>
<feature type="transmembrane region" description="Helical" evidence="5">
    <location>
        <begin position="86"/>
        <end position="116"/>
    </location>
</feature>
<dbReference type="RefSeq" id="WP_046502274.1">
    <property type="nucleotide sequence ID" value="NZ_LANI01000002.1"/>
</dbReference>
<accession>A0A0M2REW7</accession>
<dbReference type="GO" id="GO:0016740">
    <property type="term" value="F:transferase activity"/>
    <property type="evidence" value="ECO:0007669"/>
    <property type="project" value="UniProtKB-ARBA"/>
</dbReference>
<feature type="transmembrane region" description="Helical" evidence="5">
    <location>
        <begin position="37"/>
        <end position="56"/>
    </location>
</feature>
<gene>
    <name evidence="6" type="ORF">WH95_01830</name>
</gene>
<dbReference type="Gene3D" id="1.20.120.1630">
    <property type="match status" value="1"/>
</dbReference>
<organism evidence="6 7">
    <name type="scientific">Kiloniella litopenaei</name>
    <dbReference type="NCBI Taxonomy" id="1549748"/>
    <lineage>
        <taxon>Bacteria</taxon>
        <taxon>Pseudomonadati</taxon>
        <taxon>Pseudomonadota</taxon>
        <taxon>Alphaproteobacteria</taxon>
        <taxon>Rhodospirillales</taxon>
        <taxon>Kiloniellaceae</taxon>
        <taxon>Kiloniella</taxon>
    </lineage>
</organism>